<gene>
    <name evidence="4" type="ORF">ACFP3U_36005</name>
</gene>
<reference evidence="5" key="1">
    <citation type="journal article" date="2019" name="Int. J. Syst. Evol. Microbiol.">
        <title>The Global Catalogue of Microorganisms (GCM) 10K type strain sequencing project: providing services to taxonomists for standard genome sequencing and annotation.</title>
        <authorList>
            <consortium name="The Broad Institute Genomics Platform"/>
            <consortium name="The Broad Institute Genome Sequencing Center for Infectious Disease"/>
            <person name="Wu L."/>
            <person name="Ma J."/>
        </authorList>
    </citation>
    <scope>NUCLEOTIDE SEQUENCE [LARGE SCALE GENOMIC DNA]</scope>
    <source>
        <strain evidence="5">CGMCC 4.1437</strain>
    </source>
</reference>
<dbReference type="Proteomes" id="UP001595975">
    <property type="component" value="Unassembled WGS sequence"/>
</dbReference>
<keyword evidence="2" id="KW-0804">Transcription</keyword>
<accession>A0ABW0XCT6</accession>
<protein>
    <submittedName>
        <fullName evidence="4">Anti-sigma factor family protein</fullName>
    </submittedName>
</protein>
<keyword evidence="3" id="KW-1133">Transmembrane helix</keyword>
<dbReference type="EMBL" id="JBHSOF010000093">
    <property type="protein sequence ID" value="MFC5668352.1"/>
    <property type="molecule type" value="Genomic_DNA"/>
</dbReference>
<dbReference type="Gene3D" id="1.10.10.1320">
    <property type="entry name" value="Anti-sigma factor, zinc-finger domain"/>
    <property type="match status" value="1"/>
</dbReference>
<sequence length="239" mass="24122">MTPSEPGPEPAVHLDVAAYVLGVLDGPEREAFDAHLATGCPQCAEQLAELAPVGGLLAEYAVGADPADPVPRPDRVMLGRLVEEVRASRRRGRVRRLALVVAAAAAVLAGPAVTAAVITADSPPAVVATAAGHQFTAADPVSGAHAVVGVDAVPWGSKITLELSGVRGPLTCDLVAVSGTGGRQTVTTWSVPAAGYTAAALHTTGGTAFPPATIDHFEIRTLDTGTLLLTVPIVPTGTS</sequence>
<comment type="caution">
    <text evidence="4">The sequence shown here is derived from an EMBL/GenBank/DDBJ whole genome shotgun (WGS) entry which is preliminary data.</text>
</comment>
<keyword evidence="3" id="KW-0812">Transmembrane</keyword>
<keyword evidence="3" id="KW-0472">Membrane</keyword>
<proteinExistence type="predicted"/>
<evidence type="ECO:0000313" key="5">
    <source>
        <dbReference type="Proteomes" id="UP001595975"/>
    </source>
</evidence>
<dbReference type="InterPro" id="IPR041916">
    <property type="entry name" value="Anti_sigma_zinc_sf"/>
</dbReference>
<evidence type="ECO:0000313" key="4">
    <source>
        <dbReference type="EMBL" id="MFC5668352.1"/>
    </source>
</evidence>
<name>A0ABW0XCT6_9ACTN</name>
<evidence type="ECO:0000256" key="3">
    <source>
        <dbReference type="SAM" id="Phobius"/>
    </source>
</evidence>
<keyword evidence="5" id="KW-1185">Reference proteome</keyword>
<keyword evidence="1" id="KW-0805">Transcription regulation</keyword>
<dbReference type="RefSeq" id="WP_380229987.1">
    <property type="nucleotide sequence ID" value="NZ_JBHSOF010000093.1"/>
</dbReference>
<organism evidence="4 5">
    <name type="scientific">Kitasatospora misakiensis</name>
    <dbReference type="NCBI Taxonomy" id="67330"/>
    <lineage>
        <taxon>Bacteria</taxon>
        <taxon>Bacillati</taxon>
        <taxon>Actinomycetota</taxon>
        <taxon>Actinomycetes</taxon>
        <taxon>Kitasatosporales</taxon>
        <taxon>Streptomycetaceae</taxon>
        <taxon>Kitasatospora</taxon>
    </lineage>
</organism>
<evidence type="ECO:0000256" key="2">
    <source>
        <dbReference type="ARBA" id="ARBA00023163"/>
    </source>
</evidence>
<evidence type="ECO:0000256" key="1">
    <source>
        <dbReference type="ARBA" id="ARBA00023015"/>
    </source>
</evidence>
<feature type="transmembrane region" description="Helical" evidence="3">
    <location>
        <begin position="97"/>
        <end position="118"/>
    </location>
</feature>